<accession>A0ABV3WRM0</accession>
<evidence type="ECO:0008006" key="4">
    <source>
        <dbReference type="Google" id="ProtNLM"/>
    </source>
</evidence>
<keyword evidence="1" id="KW-0812">Transmembrane</keyword>
<protein>
    <recommendedName>
        <fullName evidence="4">DUF2269 family protein</fullName>
    </recommendedName>
</protein>
<organism evidence="2 3">
    <name type="scientific">Neoaquamicrobium sediminum</name>
    <dbReference type="NCBI Taxonomy" id="1849104"/>
    <lineage>
        <taxon>Bacteria</taxon>
        <taxon>Pseudomonadati</taxon>
        <taxon>Pseudomonadota</taxon>
        <taxon>Alphaproteobacteria</taxon>
        <taxon>Hyphomicrobiales</taxon>
        <taxon>Phyllobacteriaceae</taxon>
        <taxon>Neoaquamicrobium</taxon>
    </lineage>
</organism>
<evidence type="ECO:0000313" key="3">
    <source>
        <dbReference type="Proteomes" id="UP001559025"/>
    </source>
</evidence>
<dbReference type="Proteomes" id="UP001559025">
    <property type="component" value="Unassembled WGS sequence"/>
</dbReference>
<comment type="caution">
    <text evidence="2">The sequence shown here is derived from an EMBL/GenBank/DDBJ whole genome shotgun (WGS) entry which is preliminary data.</text>
</comment>
<feature type="transmembrane region" description="Helical" evidence="1">
    <location>
        <begin position="12"/>
        <end position="31"/>
    </location>
</feature>
<keyword evidence="3" id="KW-1185">Reference proteome</keyword>
<evidence type="ECO:0000256" key="1">
    <source>
        <dbReference type="SAM" id="Phobius"/>
    </source>
</evidence>
<feature type="transmembrane region" description="Helical" evidence="1">
    <location>
        <begin position="84"/>
        <end position="101"/>
    </location>
</feature>
<proteinExistence type="predicted"/>
<sequence length="142" mass="15158">MIELTVNFVFKFLHILGLMLGAAAGFGAMVVARQARRAGAPSPDLAALRSVFSTMALTGITLLWLSGLGLWMFRYDFVDLGAAYSLKLLTALVLLGVILAIDRINARAAKTGTPPPAWLPKLGMTTPVLTLVAMALGVWVFI</sequence>
<feature type="transmembrane region" description="Helical" evidence="1">
    <location>
        <begin position="122"/>
        <end position="141"/>
    </location>
</feature>
<keyword evidence="1" id="KW-1133">Transmembrane helix</keyword>
<reference evidence="2 3" key="1">
    <citation type="submission" date="2024-01" db="EMBL/GenBank/DDBJ databases">
        <title>New evidence supports the origin of RcGTA from prophage.</title>
        <authorList>
            <person name="Xu Y."/>
            <person name="Liu B."/>
            <person name="Chen F."/>
        </authorList>
    </citation>
    <scope>NUCLEOTIDE SEQUENCE [LARGE SCALE GENOMIC DNA]</scope>
    <source>
        <strain evidence="2 3">CBW1107-2</strain>
    </source>
</reference>
<evidence type="ECO:0000313" key="2">
    <source>
        <dbReference type="EMBL" id="MEX4007308.1"/>
    </source>
</evidence>
<keyword evidence="1" id="KW-0472">Membrane</keyword>
<gene>
    <name evidence="2" type="ORF">V1479_08325</name>
</gene>
<name>A0ABV3WRM0_9HYPH</name>
<dbReference type="RefSeq" id="WP_368802498.1">
    <property type="nucleotide sequence ID" value="NZ_JAZHFV010000002.1"/>
</dbReference>
<dbReference type="EMBL" id="JAZHFV010000002">
    <property type="protein sequence ID" value="MEX4007308.1"/>
    <property type="molecule type" value="Genomic_DNA"/>
</dbReference>
<feature type="transmembrane region" description="Helical" evidence="1">
    <location>
        <begin position="51"/>
        <end position="72"/>
    </location>
</feature>